<dbReference type="Proteomes" id="UP000654075">
    <property type="component" value="Unassembled WGS sequence"/>
</dbReference>
<sequence>MGTSGVSLSRWVLVLCAAVLVTPGWGWCWGGFGWGDCANSPSSGVSGKTSGQGVEKGTEAGDYDNAFPHGQGSCAGKWQQCGGSTHWYSSFTGGYKGNTTCCEGFICSTSAGMWGLAYWKQCVPKGQTFAPLGDEKDNNDKTSYEPQLLIAADFPPLLLVALGAGVGGVFVVSSLTLLWRRRQDALAEEGGYQGLTASLI</sequence>
<dbReference type="AlphaFoldDB" id="A0A813DMF2"/>
<dbReference type="PROSITE" id="PS51164">
    <property type="entry name" value="CBM1_2"/>
    <property type="match status" value="1"/>
</dbReference>
<organism evidence="5 6">
    <name type="scientific">Polarella glacialis</name>
    <name type="common">Dinoflagellate</name>
    <dbReference type="NCBI Taxonomy" id="89957"/>
    <lineage>
        <taxon>Eukaryota</taxon>
        <taxon>Sar</taxon>
        <taxon>Alveolata</taxon>
        <taxon>Dinophyceae</taxon>
        <taxon>Suessiales</taxon>
        <taxon>Suessiaceae</taxon>
        <taxon>Polarella</taxon>
    </lineage>
</organism>
<gene>
    <name evidence="5" type="ORF">PGLA1383_LOCUS6277</name>
</gene>
<evidence type="ECO:0000259" key="4">
    <source>
        <dbReference type="PROSITE" id="PS51164"/>
    </source>
</evidence>
<keyword evidence="2" id="KW-0812">Transmembrane</keyword>
<feature type="chain" id="PRO_5032507463" description="CBM1 domain-containing protein" evidence="3">
    <location>
        <begin position="27"/>
        <end position="200"/>
    </location>
</feature>
<keyword evidence="1 3" id="KW-0732">Signal</keyword>
<evidence type="ECO:0000256" key="3">
    <source>
        <dbReference type="SAM" id="SignalP"/>
    </source>
</evidence>
<accession>A0A813DMF2</accession>
<proteinExistence type="predicted"/>
<dbReference type="GO" id="GO:0030248">
    <property type="term" value="F:cellulose binding"/>
    <property type="evidence" value="ECO:0007669"/>
    <property type="project" value="InterPro"/>
</dbReference>
<name>A0A813DMF2_POLGL</name>
<evidence type="ECO:0000256" key="2">
    <source>
        <dbReference type="SAM" id="Phobius"/>
    </source>
</evidence>
<feature type="signal peptide" evidence="3">
    <location>
        <begin position="1"/>
        <end position="26"/>
    </location>
</feature>
<dbReference type="EMBL" id="CAJNNV010002584">
    <property type="protein sequence ID" value="CAE8587439.1"/>
    <property type="molecule type" value="Genomic_DNA"/>
</dbReference>
<protein>
    <recommendedName>
        <fullName evidence="4">CBM1 domain-containing protein</fullName>
    </recommendedName>
</protein>
<dbReference type="InterPro" id="IPR000254">
    <property type="entry name" value="CBD"/>
</dbReference>
<dbReference type="GO" id="GO:0005576">
    <property type="term" value="C:extracellular region"/>
    <property type="evidence" value="ECO:0007669"/>
    <property type="project" value="InterPro"/>
</dbReference>
<keyword evidence="2" id="KW-0472">Membrane</keyword>
<reference evidence="5" key="1">
    <citation type="submission" date="2021-02" db="EMBL/GenBank/DDBJ databases">
        <authorList>
            <person name="Dougan E. K."/>
            <person name="Rhodes N."/>
            <person name="Thang M."/>
            <person name="Chan C."/>
        </authorList>
    </citation>
    <scope>NUCLEOTIDE SEQUENCE</scope>
</reference>
<evidence type="ECO:0000313" key="5">
    <source>
        <dbReference type="EMBL" id="CAE8587439.1"/>
    </source>
</evidence>
<feature type="transmembrane region" description="Helical" evidence="2">
    <location>
        <begin position="157"/>
        <end position="179"/>
    </location>
</feature>
<feature type="domain" description="CBM1" evidence="4">
    <location>
        <begin position="73"/>
        <end position="123"/>
    </location>
</feature>
<dbReference type="GO" id="GO:0005975">
    <property type="term" value="P:carbohydrate metabolic process"/>
    <property type="evidence" value="ECO:0007669"/>
    <property type="project" value="InterPro"/>
</dbReference>
<evidence type="ECO:0000256" key="1">
    <source>
        <dbReference type="ARBA" id="ARBA00022729"/>
    </source>
</evidence>
<keyword evidence="2" id="KW-1133">Transmembrane helix</keyword>
<evidence type="ECO:0000313" key="6">
    <source>
        <dbReference type="Proteomes" id="UP000654075"/>
    </source>
</evidence>
<comment type="caution">
    <text evidence="5">The sequence shown here is derived from an EMBL/GenBank/DDBJ whole genome shotgun (WGS) entry which is preliminary data.</text>
</comment>
<keyword evidence="6" id="KW-1185">Reference proteome</keyword>